<dbReference type="SUPFAM" id="SSF140453">
    <property type="entry name" value="EsxAB dimer-like"/>
    <property type="match status" value="1"/>
</dbReference>
<dbReference type="Gene3D" id="1.10.287.1060">
    <property type="entry name" value="ESAT-6-like"/>
    <property type="match status" value="1"/>
</dbReference>
<gene>
    <name evidence="1" type="ORF">Raf01_92030</name>
</gene>
<keyword evidence="2" id="KW-1185">Reference proteome</keyword>
<comment type="caution">
    <text evidence="1">The sequence shown here is derived from an EMBL/GenBank/DDBJ whole genome shotgun (WGS) entry which is preliminary data.</text>
</comment>
<dbReference type="Proteomes" id="UP000642748">
    <property type="component" value="Unassembled WGS sequence"/>
</dbReference>
<dbReference type="InterPro" id="IPR036689">
    <property type="entry name" value="ESAT-6-like_sf"/>
</dbReference>
<name>A0A8J3R2G2_9ACTN</name>
<evidence type="ECO:0000313" key="2">
    <source>
        <dbReference type="Proteomes" id="UP000642748"/>
    </source>
</evidence>
<proteinExistence type="predicted"/>
<protein>
    <recommendedName>
        <fullName evidence="3">ESAT-6-like protein</fullName>
    </recommendedName>
</protein>
<evidence type="ECO:0008006" key="3">
    <source>
        <dbReference type="Google" id="ProtNLM"/>
    </source>
</evidence>
<accession>A0A8J3R2G2</accession>
<sequence length="96" mass="10604">MSDILDYQFGAMQETNTAVQQRLSEFSNTLEQFTTTYTTLAQQWGGTAAEGATAVAKQLGSFGDEVRETVQQFLSALQQHLEDSQKTEQTNTGLFS</sequence>
<dbReference type="RefSeq" id="WP_203924440.1">
    <property type="nucleotide sequence ID" value="NZ_BONZ01000114.1"/>
</dbReference>
<dbReference type="EMBL" id="BONZ01000114">
    <property type="protein sequence ID" value="GIH21031.1"/>
    <property type="molecule type" value="Genomic_DNA"/>
</dbReference>
<dbReference type="AlphaFoldDB" id="A0A8J3R2G2"/>
<evidence type="ECO:0000313" key="1">
    <source>
        <dbReference type="EMBL" id="GIH21031.1"/>
    </source>
</evidence>
<reference evidence="1" key="1">
    <citation type="submission" date="2021-01" db="EMBL/GenBank/DDBJ databases">
        <title>Whole genome shotgun sequence of Rugosimonospora africana NBRC 104875.</title>
        <authorList>
            <person name="Komaki H."/>
            <person name="Tamura T."/>
        </authorList>
    </citation>
    <scope>NUCLEOTIDE SEQUENCE</scope>
    <source>
        <strain evidence="1">NBRC 104875</strain>
    </source>
</reference>
<organism evidence="1 2">
    <name type="scientific">Rugosimonospora africana</name>
    <dbReference type="NCBI Taxonomy" id="556532"/>
    <lineage>
        <taxon>Bacteria</taxon>
        <taxon>Bacillati</taxon>
        <taxon>Actinomycetota</taxon>
        <taxon>Actinomycetes</taxon>
        <taxon>Micromonosporales</taxon>
        <taxon>Micromonosporaceae</taxon>
        <taxon>Rugosimonospora</taxon>
    </lineage>
</organism>